<protein>
    <submittedName>
        <fullName evidence="1">Uncharacterized protein</fullName>
    </submittedName>
</protein>
<name>A0A814SAY4_9BILA</name>
<reference evidence="1" key="1">
    <citation type="submission" date="2021-02" db="EMBL/GenBank/DDBJ databases">
        <authorList>
            <person name="Nowell W R."/>
        </authorList>
    </citation>
    <scope>NUCLEOTIDE SEQUENCE</scope>
</reference>
<organism evidence="1 2">
    <name type="scientific">Rotaria sordida</name>
    <dbReference type="NCBI Taxonomy" id="392033"/>
    <lineage>
        <taxon>Eukaryota</taxon>
        <taxon>Metazoa</taxon>
        <taxon>Spiralia</taxon>
        <taxon>Gnathifera</taxon>
        <taxon>Rotifera</taxon>
        <taxon>Eurotatoria</taxon>
        <taxon>Bdelloidea</taxon>
        <taxon>Philodinida</taxon>
        <taxon>Philodinidae</taxon>
        <taxon>Rotaria</taxon>
    </lineage>
</organism>
<comment type="caution">
    <text evidence="1">The sequence shown here is derived from an EMBL/GenBank/DDBJ whole genome shotgun (WGS) entry which is preliminary data.</text>
</comment>
<accession>A0A814SAY4</accession>
<gene>
    <name evidence="1" type="ORF">ZHD862_LOCUS19727</name>
</gene>
<evidence type="ECO:0000313" key="1">
    <source>
        <dbReference type="EMBL" id="CAF1142639.1"/>
    </source>
</evidence>
<sequence>MTESSSSSITSNTIFIYNDDDNNDISMNKSISVNDVLAIKNNDCYFKIGKVYEINDNLINITWFHYKVDVKSEQVTQQEVLFNFGNIGPKSIFELNDKRQKLLINKLVELGM</sequence>
<dbReference type="AlphaFoldDB" id="A0A814SAY4"/>
<dbReference type="Proteomes" id="UP000663864">
    <property type="component" value="Unassembled WGS sequence"/>
</dbReference>
<evidence type="ECO:0000313" key="2">
    <source>
        <dbReference type="Proteomes" id="UP000663864"/>
    </source>
</evidence>
<proteinExistence type="predicted"/>
<dbReference type="EMBL" id="CAJNOT010001085">
    <property type="protein sequence ID" value="CAF1142639.1"/>
    <property type="molecule type" value="Genomic_DNA"/>
</dbReference>